<accession>A0AB39INI7</accession>
<reference evidence="1" key="1">
    <citation type="submission" date="2024-07" db="EMBL/GenBank/DDBJ databases">
        <authorList>
            <person name="Pedron J."/>
        </authorList>
    </citation>
    <scope>NUCLEOTIDE SEQUENCE</scope>
    <source>
        <strain evidence="1">A642-S2-A17</strain>
    </source>
</reference>
<evidence type="ECO:0000313" key="1">
    <source>
        <dbReference type="EMBL" id="XDL16576.1"/>
    </source>
</evidence>
<dbReference type="AlphaFoldDB" id="A0AB39INI7"/>
<organism evidence="1">
    <name type="scientific">Dickeya oryzae</name>
    <dbReference type="NCBI Taxonomy" id="1240404"/>
    <lineage>
        <taxon>Bacteria</taxon>
        <taxon>Pseudomonadati</taxon>
        <taxon>Pseudomonadota</taxon>
        <taxon>Gammaproteobacteria</taxon>
        <taxon>Enterobacterales</taxon>
        <taxon>Pectobacteriaceae</taxon>
        <taxon>Dickeya</taxon>
    </lineage>
</organism>
<dbReference type="RefSeq" id="WP_226101621.1">
    <property type="nucleotide sequence ID" value="NZ_CP162411.1"/>
</dbReference>
<sequence length="74" mass="8334">MATIDITAMRGDIPRIVEHLLPNANAILAQGYNFRHSVIIPMLDYTVQGKAFTFKPKTGISLSRWLLAFLEQDC</sequence>
<name>A0AB39INI7_9GAMM</name>
<gene>
    <name evidence="1" type="ORF">LF923_0010200</name>
</gene>
<proteinExistence type="predicted"/>
<protein>
    <submittedName>
        <fullName evidence="1">Uncharacterized protein</fullName>
    </submittedName>
</protein>
<dbReference type="EMBL" id="CP162411">
    <property type="protein sequence ID" value="XDL16576.1"/>
    <property type="molecule type" value="Genomic_DNA"/>
</dbReference>